<dbReference type="PROSITE" id="PS50830">
    <property type="entry name" value="TNASE_3"/>
    <property type="match status" value="1"/>
</dbReference>
<proteinExistence type="predicted"/>
<dbReference type="SUPFAM" id="SSF50199">
    <property type="entry name" value="Staphylococcal nuclease"/>
    <property type="match status" value="1"/>
</dbReference>
<accession>A0A640W054</accession>
<protein>
    <recommendedName>
        <fullName evidence="2">TNase-like domain-containing protein</fullName>
    </recommendedName>
</protein>
<sequence>MSWTAYAITACAVIIATALLVFLQGSKPLPLEPTRKSGRVSYVIDGDTLILSASEGRLRLWGIDAPEKDQQGAQRATMALKSLVEGKHITWIEIDVDRYGRSVARVFLPDGREINHLMIKNGTAREYCRYSKGFYGRC</sequence>
<evidence type="ECO:0000256" key="1">
    <source>
        <dbReference type="SAM" id="Phobius"/>
    </source>
</evidence>
<dbReference type="EMBL" id="BLIV01000016">
    <property type="protein sequence ID" value="GFE52565.1"/>
    <property type="molecule type" value="Genomic_DNA"/>
</dbReference>
<dbReference type="Pfam" id="PF00565">
    <property type="entry name" value="SNase"/>
    <property type="match status" value="1"/>
</dbReference>
<name>A0A640W054_9RHOB</name>
<dbReference type="OrthoDB" id="9805504at2"/>
<keyword evidence="1" id="KW-0812">Transmembrane</keyword>
<evidence type="ECO:0000313" key="4">
    <source>
        <dbReference type="Proteomes" id="UP000436522"/>
    </source>
</evidence>
<feature type="transmembrane region" description="Helical" evidence="1">
    <location>
        <begin position="6"/>
        <end position="23"/>
    </location>
</feature>
<gene>
    <name evidence="3" type="ORF">So717_43180</name>
</gene>
<dbReference type="GO" id="GO:0004518">
    <property type="term" value="F:nuclease activity"/>
    <property type="evidence" value="ECO:0007669"/>
    <property type="project" value="InterPro"/>
</dbReference>
<dbReference type="InterPro" id="IPR035437">
    <property type="entry name" value="SNase_OB-fold_sf"/>
</dbReference>
<organism evidence="3 4">
    <name type="scientific">Roseobacter cerasinus</name>
    <dbReference type="NCBI Taxonomy" id="2602289"/>
    <lineage>
        <taxon>Bacteria</taxon>
        <taxon>Pseudomonadati</taxon>
        <taxon>Pseudomonadota</taxon>
        <taxon>Alphaproteobacteria</taxon>
        <taxon>Rhodobacterales</taxon>
        <taxon>Roseobacteraceae</taxon>
        <taxon>Roseobacter</taxon>
    </lineage>
</organism>
<dbReference type="Gene3D" id="2.40.50.90">
    <property type="match status" value="1"/>
</dbReference>
<evidence type="ECO:0000313" key="3">
    <source>
        <dbReference type="EMBL" id="GFE52565.1"/>
    </source>
</evidence>
<dbReference type="PROSITE" id="PS01284">
    <property type="entry name" value="TNASE_2"/>
    <property type="match status" value="1"/>
</dbReference>
<comment type="caution">
    <text evidence="3">The sequence shown here is derived from an EMBL/GenBank/DDBJ whole genome shotgun (WGS) entry which is preliminary data.</text>
</comment>
<keyword evidence="1" id="KW-1133">Transmembrane helix</keyword>
<keyword evidence="4" id="KW-1185">Reference proteome</keyword>
<dbReference type="Proteomes" id="UP000436522">
    <property type="component" value="Unassembled WGS sequence"/>
</dbReference>
<feature type="domain" description="TNase-like" evidence="2">
    <location>
        <begin position="34"/>
        <end position="127"/>
    </location>
</feature>
<dbReference type="GO" id="GO:0003676">
    <property type="term" value="F:nucleic acid binding"/>
    <property type="evidence" value="ECO:0007669"/>
    <property type="project" value="InterPro"/>
</dbReference>
<dbReference type="InterPro" id="IPR002071">
    <property type="entry name" value="Thermonucl_AS"/>
</dbReference>
<evidence type="ECO:0000259" key="2">
    <source>
        <dbReference type="PROSITE" id="PS50830"/>
    </source>
</evidence>
<dbReference type="AlphaFoldDB" id="A0A640W054"/>
<keyword evidence="1" id="KW-0472">Membrane</keyword>
<reference evidence="3 4" key="1">
    <citation type="submission" date="2019-12" db="EMBL/GenBank/DDBJ databases">
        <title>Roseobacter cerasinus sp. nov., isolated from seawater around aquaculture.</title>
        <authorList>
            <person name="Muramatsu S."/>
            <person name="Takabe Y."/>
            <person name="Mori K."/>
            <person name="Takaichi S."/>
            <person name="Hanada S."/>
        </authorList>
    </citation>
    <scope>NUCLEOTIDE SEQUENCE [LARGE SCALE GENOMIC DNA]</scope>
    <source>
        <strain evidence="3 4">AI77</strain>
    </source>
</reference>
<dbReference type="RefSeq" id="WP_159981365.1">
    <property type="nucleotide sequence ID" value="NZ_BLIV01000016.1"/>
</dbReference>
<dbReference type="SMART" id="SM00318">
    <property type="entry name" value="SNc"/>
    <property type="match status" value="1"/>
</dbReference>
<dbReference type="InterPro" id="IPR016071">
    <property type="entry name" value="Staphylococal_nuclease_OB-fold"/>
</dbReference>